<keyword evidence="13" id="KW-1185">Reference proteome</keyword>
<feature type="domain" description="Cadherin" evidence="11">
    <location>
        <begin position="136"/>
        <end position="250"/>
    </location>
</feature>
<evidence type="ECO:0000256" key="8">
    <source>
        <dbReference type="ARBA" id="ARBA00023136"/>
    </source>
</evidence>
<keyword evidence="9" id="KW-1015">Disulfide bond</keyword>
<dbReference type="InterPro" id="IPR002126">
    <property type="entry name" value="Cadherin-like_dom"/>
</dbReference>
<feature type="domain" description="Cadherin" evidence="11">
    <location>
        <begin position="356"/>
        <end position="460"/>
    </location>
</feature>
<keyword evidence="6 10" id="KW-0106">Calcium</keyword>
<dbReference type="PROSITE" id="PS50268">
    <property type="entry name" value="CADHERIN_2"/>
    <property type="match status" value="5"/>
</dbReference>
<comment type="subcellular location">
    <subcellularLocation>
        <location evidence="1">Membrane</location>
    </subcellularLocation>
</comment>
<keyword evidence="7" id="KW-1133">Transmembrane helix</keyword>
<dbReference type="GO" id="GO:0005886">
    <property type="term" value="C:plasma membrane"/>
    <property type="evidence" value="ECO:0007669"/>
    <property type="project" value="UniProtKB-SubCell"/>
</dbReference>
<dbReference type="FunFam" id="2.60.40.60:FF:000104">
    <property type="entry name" value="cadherin-23 isoform X1"/>
    <property type="match status" value="1"/>
</dbReference>
<dbReference type="PROSITE" id="PS00232">
    <property type="entry name" value="CADHERIN_1"/>
    <property type="match status" value="3"/>
</dbReference>
<evidence type="ECO:0000256" key="3">
    <source>
        <dbReference type="ARBA" id="ARBA00022692"/>
    </source>
</evidence>
<evidence type="ECO:0000313" key="12">
    <source>
        <dbReference type="EMBL" id="VDI29528.1"/>
    </source>
</evidence>
<evidence type="ECO:0000259" key="11">
    <source>
        <dbReference type="PROSITE" id="PS50268"/>
    </source>
</evidence>
<dbReference type="Proteomes" id="UP000596742">
    <property type="component" value="Unassembled WGS sequence"/>
</dbReference>
<evidence type="ECO:0000256" key="7">
    <source>
        <dbReference type="ARBA" id="ARBA00022989"/>
    </source>
</evidence>
<dbReference type="PANTHER" id="PTHR24026:SF126">
    <property type="entry name" value="PROTOCADHERIN FAT 4"/>
    <property type="match status" value="1"/>
</dbReference>
<dbReference type="Gene3D" id="2.60.40.60">
    <property type="entry name" value="Cadherins"/>
    <property type="match status" value="5"/>
</dbReference>
<evidence type="ECO:0000256" key="2">
    <source>
        <dbReference type="ARBA" id="ARBA00022536"/>
    </source>
</evidence>
<dbReference type="OrthoDB" id="6252479at2759"/>
<proteinExistence type="predicted"/>
<evidence type="ECO:0000256" key="9">
    <source>
        <dbReference type="ARBA" id="ARBA00023157"/>
    </source>
</evidence>
<gene>
    <name evidence="12" type="ORF">MGAL_10B064995</name>
</gene>
<dbReference type="PANTHER" id="PTHR24026">
    <property type="entry name" value="FAT ATYPICAL CADHERIN-RELATED"/>
    <property type="match status" value="1"/>
</dbReference>
<dbReference type="Pfam" id="PF00028">
    <property type="entry name" value="Cadherin"/>
    <property type="match status" value="4"/>
</dbReference>
<evidence type="ECO:0000256" key="5">
    <source>
        <dbReference type="ARBA" id="ARBA00022737"/>
    </source>
</evidence>
<protein>
    <recommendedName>
        <fullName evidence="11">Cadherin domain-containing protein</fullName>
    </recommendedName>
</protein>
<evidence type="ECO:0000256" key="10">
    <source>
        <dbReference type="PROSITE-ProRule" id="PRU00043"/>
    </source>
</evidence>
<evidence type="ECO:0000256" key="6">
    <source>
        <dbReference type="ARBA" id="ARBA00022837"/>
    </source>
</evidence>
<dbReference type="SMART" id="SM00112">
    <property type="entry name" value="CA"/>
    <property type="match status" value="5"/>
</dbReference>
<reference evidence="12" key="1">
    <citation type="submission" date="2018-11" db="EMBL/GenBank/DDBJ databases">
        <authorList>
            <person name="Alioto T."/>
            <person name="Alioto T."/>
        </authorList>
    </citation>
    <scope>NUCLEOTIDE SEQUENCE</scope>
</reference>
<keyword evidence="4" id="KW-0732">Signal</keyword>
<dbReference type="InterPro" id="IPR015919">
    <property type="entry name" value="Cadherin-like_sf"/>
</dbReference>
<dbReference type="GO" id="GO:0005509">
    <property type="term" value="F:calcium ion binding"/>
    <property type="evidence" value="ECO:0007669"/>
    <property type="project" value="UniProtKB-UniRule"/>
</dbReference>
<dbReference type="GO" id="GO:0007156">
    <property type="term" value="P:homophilic cell adhesion via plasma membrane adhesion molecules"/>
    <property type="evidence" value="ECO:0007669"/>
    <property type="project" value="InterPro"/>
</dbReference>
<keyword evidence="5" id="KW-0677">Repeat</keyword>
<evidence type="ECO:0000256" key="4">
    <source>
        <dbReference type="ARBA" id="ARBA00022729"/>
    </source>
</evidence>
<dbReference type="FunFam" id="2.60.40.60:FF:000015">
    <property type="entry name" value="FAT atypical cadherin 1"/>
    <property type="match status" value="1"/>
</dbReference>
<keyword evidence="3" id="KW-0812">Transmembrane</keyword>
<comment type="caution">
    <text evidence="12">The sequence shown here is derived from an EMBL/GenBank/DDBJ whole genome shotgun (WGS) entry which is preliminary data.</text>
</comment>
<sequence>MVCIQQQQVLTITINDINDNTPVFGSSYYFGTVTENAISGTSVAAISASDSDIGINADITFNIASGDTASKFSISGNDIVTTATAVDYEAEKSFTLIIKATDQGSPANTATTTVKISVTNVNEFPPVWSTFTPPWIDATTPFSLSENAAVGTTVVTIVATDNDDGIDGEVTYELGTISTSSGGGSTTGLFRLDSVTGALSTIDTFDYENSDGISYYDIVVKAKDGGSTIQSIDRTVRVELVDFNDNAPAFSATSFTASISEDAAIGTLIKEFTITDEDSSTSNTFNIVSGDTSGFFEFDANKLQLKSVIDLDTPTSASNTYTLQVTVTDGGTPELTGTAYLTVSVSSSNEHTPTFLTTTISQTVPESALVGYTVTSLSATDNDYSEDGDIQYSIVSGNTDNSFRIDEIVGKLTLIKKLDYETTTSYVLHIKAKDGGTPDKSATCTVSVTVSDENDNEPTCTTLSVIPIQETASVGDTVTTLSCNDQDGVGSLSFSTTETKFSVGAASGQVTLADSVDYDSTEQSYAFDVTVSDGLHSTIVGVTVSITAVNEYTPTFTTVTETNAENQAIGTSITTFTATDIDFPPHDITSYAITAGSKQYSTN</sequence>
<feature type="domain" description="Cadherin" evidence="11">
    <location>
        <begin position="468"/>
        <end position="556"/>
    </location>
</feature>
<keyword evidence="8" id="KW-0472">Membrane</keyword>
<dbReference type="PRINTS" id="PR00205">
    <property type="entry name" value="CADHERIN"/>
</dbReference>
<organism evidence="12 13">
    <name type="scientific">Mytilus galloprovincialis</name>
    <name type="common">Mediterranean mussel</name>
    <dbReference type="NCBI Taxonomy" id="29158"/>
    <lineage>
        <taxon>Eukaryota</taxon>
        <taxon>Metazoa</taxon>
        <taxon>Spiralia</taxon>
        <taxon>Lophotrochozoa</taxon>
        <taxon>Mollusca</taxon>
        <taxon>Bivalvia</taxon>
        <taxon>Autobranchia</taxon>
        <taxon>Pteriomorphia</taxon>
        <taxon>Mytilida</taxon>
        <taxon>Mytiloidea</taxon>
        <taxon>Mytilidae</taxon>
        <taxon>Mytilinae</taxon>
        <taxon>Mytilus</taxon>
    </lineage>
</organism>
<dbReference type="InterPro" id="IPR020894">
    <property type="entry name" value="Cadherin_CS"/>
</dbReference>
<dbReference type="AlphaFoldDB" id="A0A8B6E601"/>
<dbReference type="EMBL" id="UYJE01004598">
    <property type="protein sequence ID" value="VDI29528.1"/>
    <property type="molecule type" value="Genomic_DNA"/>
</dbReference>
<feature type="domain" description="Cadherin" evidence="11">
    <location>
        <begin position="251"/>
        <end position="355"/>
    </location>
</feature>
<dbReference type="CDD" id="cd11304">
    <property type="entry name" value="Cadherin_repeat"/>
    <property type="match status" value="5"/>
</dbReference>
<feature type="domain" description="Cadherin" evidence="11">
    <location>
        <begin position="25"/>
        <end position="128"/>
    </location>
</feature>
<evidence type="ECO:0000313" key="13">
    <source>
        <dbReference type="Proteomes" id="UP000596742"/>
    </source>
</evidence>
<keyword evidence="2" id="KW-0245">EGF-like domain</keyword>
<dbReference type="SUPFAM" id="SSF49313">
    <property type="entry name" value="Cadherin-like"/>
    <property type="match status" value="6"/>
</dbReference>
<name>A0A8B6E601_MYTGA</name>
<accession>A0A8B6E601</accession>
<dbReference type="FunFam" id="2.60.40.60:FF:000013">
    <property type="entry name" value="Cadherin EGF LAG seven-pass G-type receptor"/>
    <property type="match status" value="1"/>
</dbReference>
<evidence type="ECO:0000256" key="1">
    <source>
        <dbReference type="ARBA" id="ARBA00004370"/>
    </source>
</evidence>